<evidence type="ECO:0000313" key="1">
    <source>
        <dbReference type="EMBL" id="KAK0405316.1"/>
    </source>
</evidence>
<proteinExistence type="predicted"/>
<reference evidence="1" key="1">
    <citation type="submission" date="2023-06" db="EMBL/GenBank/DDBJ databases">
        <title>Genomic analysis of the entomopathogenic nematode Steinernema hermaphroditum.</title>
        <authorList>
            <person name="Schwarz E.M."/>
            <person name="Heppert J.K."/>
            <person name="Baniya A."/>
            <person name="Schwartz H.T."/>
            <person name="Tan C.-H."/>
            <person name="Antoshechkin I."/>
            <person name="Sternberg P.W."/>
            <person name="Goodrich-Blair H."/>
            <person name="Dillman A.R."/>
        </authorList>
    </citation>
    <scope>NUCLEOTIDE SEQUENCE</scope>
    <source>
        <strain evidence="1">PS9179</strain>
        <tissue evidence="1">Whole animal</tissue>
    </source>
</reference>
<sequence>MPRSFWTSRERSRRRLLWIGTLAVFLIVCLASLAVTLGVTLGTGGRSLQYAPSRFQQFLTIAVNVACPSEAKSSCFNNTRIVMSTVLLLWKERRSLGDLYVRWLPYGDENMKIEAGDYVFVRNSTVELAMSLRNLTAHSVLATPNQTCFLKHFNATKLNMRTERRIDPSTLHIENFMLVAPEVAAYGSEEKRVQDMEDSLQYMQHVSKTVQSIIVGIDIETKELSMYGNNSKHIGCDKRTVDNIVHSTKLYPHGWFPDNTTLSTTPSKEEISPTAEPTNIKATTTDQSTDVGCNRISISDDVGTCHHFYFITFPHISYNDSKKYGLKEFTDFDCRRNHNRNIHRWHIYRILHDIDIYVHFETHHCSNI</sequence>
<evidence type="ECO:0000313" key="2">
    <source>
        <dbReference type="Proteomes" id="UP001175271"/>
    </source>
</evidence>
<protein>
    <submittedName>
        <fullName evidence="1">Uncharacterized protein</fullName>
    </submittedName>
</protein>
<accession>A0AA39LPJ2</accession>
<dbReference type="EMBL" id="JAUCMV010000004">
    <property type="protein sequence ID" value="KAK0405316.1"/>
    <property type="molecule type" value="Genomic_DNA"/>
</dbReference>
<dbReference type="AlphaFoldDB" id="A0AA39LPJ2"/>
<keyword evidence="2" id="KW-1185">Reference proteome</keyword>
<organism evidence="1 2">
    <name type="scientific">Steinernema hermaphroditum</name>
    <dbReference type="NCBI Taxonomy" id="289476"/>
    <lineage>
        <taxon>Eukaryota</taxon>
        <taxon>Metazoa</taxon>
        <taxon>Ecdysozoa</taxon>
        <taxon>Nematoda</taxon>
        <taxon>Chromadorea</taxon>
        <taxon>Rhabditida</taxon>
        <taxon>Tylenchina</taxon>
        <taxon>Panagrolaimomorpha</taxon>
        <taxon>Strongyloidoidea</taxon>
        <taxon>Steinernematidae</taxon>
        <taxon>Steinernema</taxon>
    </lineage>
</organism>
<comment type="caution">
    <text evidence="1">The sequence shown here is derived from an EMBL/GenBank/DDBJ whole genome shotgun (WGS) entry which is preliminary data.</text>
</comment>
<gene>
    <name evidence="1" type="ORF">QR680_017920</name>
</gene>
<name>A0AA39LPJ2_9BILA</name>
<dbReference type="Proteomes" id="UP001175271">
    <property type="component" value="Unassembled WGS sequence"/>
</dbReference>